<evidence type="ECO:0000259" key="3">
    <source>
        <dbReference type="PROSITE" id="PS50994"/>
    </source>
</evidence>
<dbReference type="STRING" id="1884432.SAMN05518683_1284"/>
<feature type="compositionally biased region" description="Basic and acidic residues" evidence="2">
    <location>
        <begin position="249"/>
        <end position="259"/>
    </location>
</feature>
<dbReference type="Gene3D" id="3.30.420.10">
    <property type="entry name" value="Ribonuclease H-like superfamily/Ribonuclease H"/>
    <property type="match status" value="1"/>
</dbReference>
<dbReference type="InterPro" id="IPR048020">
    <property type="entry name" value="Transpos_IS3"/>
</dbReference>
<dbReference type="PANTHER" id="PTHR46889:SF4">
    <property type="entry name" value="TRANSPOSASE INSO FOR INSERTION SEQUENCE ELEMENT IS911B-RELATED"/>
    <property type="match status" value="1"/>
</dbReference>
<dbReference type="NCBIfam" id="NF033516">
    <property type="entry name" value="transpos_IS3"/>
    <property type="match status" value="1"/>
</dbReference>
<feature type="region of interest" description="Disordered" evidence="2">
    <location>
        <begin position="234"/>
        <end position="277"/>
    </location>
</feature>
<dbReference type="Pfam" id="PF13333">
    <property type="entry name" value="rve_2"/>
    <property type="match status" value="1"/>
</dbReference>
<accession>A0A1I5XHR4</accession>
<feature type="domain" description="Integrase catalytic" evidence="3">
    <location>
        <begin position="76"/>
        <end position="239"/>
    </location>
</feature>
<dbReference type="Pfam" id="PF13276">
    <property type="entry name" value="HTH_21"/>
    <property type="match status" value="1"/>
</dbReference>
<dbReference type="PROSITE" id="PS50994">
    <property type="entry name" value="INTEGRASE"/>
    <property type="match status" value="1"/>
</dbReference>
<evidence type="ECO:0000313" key="4">
    <source>
        <dbReference type="EMBL" id="SFQ31346.1"/>
    </source>
</evidence>
<dbReference type="Proteomes" id="UP000198892">
    <property type="component" value="Unassembled WGS sequence"/>
</dbReference>
<dbReference type="InterPro" id="IPR001584">
    <property type="entry name" value="Integrase_cat-core"/>
</dbReference>
<sequence>MIQKIKKSFYNSGKTYGSPRVHNDVLEEIYVISQKTVARMMQEPGLRATLQEKFRTTTDSNHSLYVYPNLLNQDFTVSQPDRVWVTDITYIWTLEGWIYLATIMDLFSRKIIGWNMASHMTKELVLPALDRAFISRSPGPHLLHHSDRGSQYCSKDYIHQLKAYDIQISMSRTGNPYDNACIESFHATIKKDLIYRLRFQTRSEAMQAINYYISHRYNEHRKHSTLAYDTPNQLERKYHSPNPEPVSSKNHEDPWKDTSRVSTYPSRGRTKRSAVGS</sequence>
<dbReference type="InterPro" id="IPR050900">
    <property type="entry name" value="Transposase_IS3/IS150/IS904"/>
</dbReference>
<dbReference type="GO" id="GO:0003676">
    <property type="term" value="F:nucleic acid binding"/>
    <property type="evidence" value="ECO:0007669"/>
    <property type="project" value="InterPro"/>
</dbReference>
<dbReference type="Pfam" id="PF00665">
    <property type="entry name" value="rve"/>
    <property type="match status" value="1"/>
</dbReference>
<dbReference type="EMBL" id="FOXD01000028">
    <property type="protein sequence ID" value="SFQ31346.1"/>
    <property type="molecule type" value="Genomic_DNA"/>
</dbReference>
<dbReference type="GO" id="GO:0015074">
    <property type="term" value="P:DNA integration"/>
    <property type="evidence" value="ECO:0007669"/>
    <property type="project" value="InterPro"/>
</dbReference>
<evidence type="ECO:0000313" key="5">
    <source>
        <dbReference type="Proteomes" id="UP000198892"/>
    </source>
</evidence>
<evidence type="ECO:0000256" key="2">
    <source>
        <dbReference type="SAM" id="MobiDB-lite"/>
    </source>
</evidence>
<reference evidence="5" key="1">
    <citation type="submission" date="2016-10" db="EMBL/GenBank/DDBJ databases">
        <authorList>
            <person name="Varghese N."/>
            <person name="Submissions S."/>
        </authorList>
    </citation>
    <scope>NUCLEOTIDE SEQUENCE [LARGE SCALE GENOMIC DNA]</scope>
    <source>
        <strain evidence="5">S7</strain>
    </source>
</reference>
<dbReference type="InterPro" id="IPR036397">
    <property type="entry name" value="RNaseH_sf"/>
</dbReference>
<evidence type="ECO:0000256" key="1">
    <source>
        <dbReference type="ARBA" id="ARBA00002286"/>
    </source>
</evidence>
<dbReference type="InterPro" id="IPR025948">
    <property type="entry name" value="HTH-like_dom"/>
</dbReference>
<organism evidence="4 5">
    <name type="scientific">Salibacterium halotolerans</name>
    <dbReference type="NCBI Taxonomy" id="1884432"/>
    <lineage>
        <taxon>Bacteria</taxon>
        <taxon>Bacillati</taxon>
        <taxon>Bacillota</taxon>
        <taxon>Bacilli</taxon>
        <taxon>Bacillales</taxon>
        <taxon>Bacillaceae</taxon>
    </lineage>
</organism>
<comment type="function">
    <text evidence="1">Involved in the transposition of the insertion sequence.</text>
</comment>
<gene>
    <name evidence="4" type="ORF">SAMN05518683_1284</name>
</gene>
<keyword evidence="5" id="KW-1185">Reference proteome</keyword>
<proteinExistence type="predicted"/>
<dbReference type="InterPro" id="IPR012337">
    <property type="entry name" value="RNaseH-like_sf"/>
</dbReference>
<protein>
    <submittedName>
        <fullName evidence="4">Transposase InsO and inactivated derivatives</fullName>
    </submittedName>
</protein>
<feature type="compositionally biased region" description="Basic residues" evidence="2">
    <location>
        <begin position="268"/>
        <end position="277"/>
    </location>
</feature>
<dbReference type="SUPFAM" id="SSF53098">
    <property type="entry name" value="Ribonuclease H-like"/>
    <property type="match status" value="1"/>
</dbReference>
<dbReference type="PANTHER" id="PTHR46889">
    <property type="entry name" value="TRANSPOSASE INSF FOR INSERTION SEQUENCE IS3B-RELATED"/>
    <property type="match status" value="1"/>
</dbReference>
<dbReference type="AlphaFoldDB" id="A0A1I5XHR4"/>
<name>A0A1I5XHR4_9BACI</name>